<name>A0A3M7R492_BRAPC</name>
<evidence type="ECO:0000313" key="2">
    <source>
        <dbReference type="Proteomes" id="UP000276133"/>
    </source>
</evidence>
<sequence>MSFLATFLKTIRNCYPYLSKNILVKTEKALNQQGFTVFIQKKTTRIIYLKKCKRNSYQKES</sequence>
<comment type="caution">
    <text evidence="1">The sequence shown here is derived from an EMBL/GenBank/DDBJ whole genome shotgun (WGS) entry which is preliminary data.</text>
</comment>
<protein>
    <submittedName>
        <fullName evidence="1">Uncharacterized protein</fullName>
    </submittedName>
</protein>
<proteinExistence type="predicted"/>
<dbReference type="Proteomes" id="UP000276133">
    <property type="component" value="Unassembled WGS sequence"/>
</dbReference>
<organism evidence="1 2">
    <name type="scientific">Brachionus plicatilis</name>
    <name type="common">Marine rotifer</name>
    <name type="synonym">Brachionus muelleri</name>
    <dbReference type="NCBI Taxonomy" id="10195"/>
    <lineage>
        <taxon>Eukaryota</taxon>
        <taxon>Metazoa</taxon>
        <taxon>Spiralia</taxon>
        <taxon>Gnathifera</taxon>
        <taxon>Rotifera</taxon>
        <taxon>Eurotatoria</taxon>
        <taxon>Monogononta</taxon>
        <taxon>Pseudotrocha</taxon>
        <taxon>Ploima</taxon>
        <taxon>Brachionidae</taxon>
        <taxon>Brachionus</taxon>
    </lineage>
</organism>
<reference evidence="1 2" key="1">
    <citation type="journal article" date="2018" name="Sci. Rep.">
        <title>Genomic signatures of local adaptation to the degree of environmental predictability in rotifers.</title>
        <authorList>
            <person name="Franch-Gras L."/>
            <person name="Hahn C."/>
            <person name="Garcia-Roger E.M."/>
            <person name="Carmona M.J."/>
            <person name="Serra M."/>
            <person name="Gomez A."/>
        </authorList>
    </citation>
    <scope>NUCLEOTIDE SEQUENCE [LARGE SCALE GENOMIC DNA]</scope>
    <source>
        <strain evidence="1">HYR1</strain>
    </source>
</reference>
<evidence type="ECO:0000313" key="1">
    <source>
        <dbReference type="EMBL" id="RNA18423.1"/>
    </source>
</evidence>
<accession>A0A3M7R492</accession>
<dbReference type="EMBL" id="REGN01004245">
    <property type="protein sequence ID" value="RNA18423.1"/>
    <property type="molecule type" value="Genomic_DNA"/>
</dbReference>
<keyword evidence="2" id="KW-1185">Reference proteome</keyword>
<gene>
    <name evidence="1" type="ORF">BpHYR1_043660</name>
</gene>
<dbReference type="AlphaFoldDB" id="A0A3M7R492"/>